<evidence type="ECO:0000256" key="1">
    <source>
        <dbReference type="SAM" id="Phobius"/>
    </source>
</evidence>
<dbReference type="Proteomes" id="UP000195521">
    <property type="component" value="Unassembled WGS sequence"/>
</dbReference>
<keyword evidence="1" id="KW-0472">Membrane</keyword>
<keyword evidence="1" id="KW-0812">Transmembrane</keyword>
<comment type="caution">
    <text evidence="2">The sequence shown here is derived from an EMBL/GenBank/DDBJ whole genome shotgun (WGS) entry which is preliminary data.</text>
</comment>
<organism evidence="2 3">
    <name type="scientific">Plasmodium gonderi</name>
    <dbReference type="NCBI Taxonomy" id="77519"/>
    <lineage>
        <taxon>Eukaryota</taxon>
        <taxon>Sar</taxon>
        <taxon>Alveolata</taxon>
        <taxon>Apicomplexa</taxon>
        <taxon>Aconoidasida</taxon>
        <taxon>Haemosporida</taxon>
        <taxon>Plasmodiidae</taxon>
        <taxon>Plasmodium</taxon>
        <taxon>Plasmodium (Plasmodium)</taxon>
    </lineage>
</organism>
<dbReference type="OrthoDB" id="389191at2759"/>
<protein>
    <submittedName>
        <fullName evidence="2">Variable surface protein</fullName>
    </submittedName>
</protein>
<name>A0A1Y1JNR4_PLAGO</name>
<dbReference type="AlphaFoldDB" id="A0A1Y1JNR4"/>
<proteinExistence type="predicted"/>
<evidence type="ECO:0000313" key="3">
    <source>
        <dbReference type="Proteomes" id="UP000195521"/>
    </source>
</evidence>
<evidence type="ECO:0000313" key="2">
    <source>
        <dbReference type="EMBL" id="GAW84109.1"/>
    </source>
</evidence>
<keyword evidence="3" id="KW-1185">Reference proteome</keyword>
<gene>
    <name evidence="2" type="ORF">PGO_001135</name>
</gene>
<sequence>MSEYNYEKVYSLFPECEKFMREEQIFFNNNWETYCEEFEDNYSDILAPSVSNICSKSIEYLFQIFTSTENSSLKNVAVQYLYYWINQKKQTNEEDNTGINKFYEKLILNAKEKDIEFLKHYNNYLKYNIEDLEIINDLYNIKTLINNISSNSRNPTGNEKNFAKECEKRYNRLYKICENTHNADLCDEFKNIRKKLRDHNIINKYHISIPEMLSYLEKQNIIVPILIPIVITLLFTPHGSYLKYAVKSIRNKFKNTYKKLDTMHSYENYDNNSWKRGYDVLYNSA</sequence>
<dbReference type="EMBL" id="BDQF01000114">
    <property type="protein sequence ID" value="GAW84109.1"/>
    <property type="molecule type" value="Genomic_DNA"/>
</dbReference>
<dbReference type="RefSeq" id="XP_028546698.1">
    <property type="nucleotide sequence ID" value="XM_028690897.1"/>
</dbReference>
<dbReference type="GeneID" id="39744917"/>
<feature type="transmembrane region" description="Helical" evidence="1">
    <location>
        <begin position="221"/>
        <end position="242"/>
    </location>
</feature>
<reference evidence="3" key="1">
    <citation type="submission" date="2017-04" db="EMBL/GenBank/DDBJ databases">
        <title>Plasmodium gonderi genome.</title>
        <authorList>
            <person name="Arisue N."/>
            <person name="Honma H."/>
            <person name="Kawai S."/>
            <person name="Tougan T."/>
            <person name="Tanabe K."/>
            <person name="Horii T."/>
        </authorList>
    </citation>
    <scope>NUCLEOTIDE SEQUENCE [LARGE SCALE GENOMIC DNA]</scope>
    <source>
        <strain evidence="3">ATCC 30045</strain>
    </source>
</reference>
<keyword evidence="1" id="KW-1133">Transmembrane helix</keyword>
<accession>A0A1Y1JNR4</accession>